<organism evidence="5 6">
    <name type="scientific">Rhodosorus marinus</name>
    <dbReference type="NCBI Taxonomy" id="101924"/>
    <lineage>
        <taxon>Eukaryota</taxon>
        <taxon>Rhodophyta</taxon>
        <taxon>Stylonematophyceae</taxon>
        <taxon>Stylonematales</taxon>
        <taxon>Stylonemataceae</taxon>
        <taxon>Rhodosorus</taxon>
    </lineage>
</organism>
<dbReference type="PANTHER" id="PTHR10605:SF56">
    <property type="entry name" value="BIFUNCTIONAL HEPARAN SULFATE N-DEACETYLASE_N-SULFOTRANSFERASE"/>
    <property type="match status" value="1"/>
</dbReference>
<feature type="signal peptide" evidence="4">
    <location>
        <begin position="1"/>
        <end position="19"/>
    </location>
</feature>
<dbReference type="InterPro" id="IPR037359">
    <property type="entry name" value="NST/OST"/>
</dbReference>
<dbReference type="PANTHER" id="PTHR10605">
    <property type="entry name" value="HEPARAN SULFATE SULFOTRANSFERASE"/>
    <property type="match status" value="1"/>
</dbReference>
<dbReference type="AlphaFoldDB" id="A0AAV8UIB5"/>
<keyword evidence="4" id="KW-0732">Signal</keyword>
<name>A0AAV8UIB5_9RHOD</name>
<gene>
    <name evidence="5" type="ORF">NDN08_007122</name>
</gene>
<accession>A0AAV8UIB5</accession>
<dbReference type="Gene3D" id="3.40.50.300">
    <property type="entry name" value="P-loop containing nucleotide triphosphate hydrolases"/>
    <property type="match status" value="1"/>
</dbReference>
<evidence type="ECO:0000256" key="1">
    <source>
        <dbReference type="ARBA" id="ARBA00022679"/>
    </source>
</evidence>
<feature type="binding site" evidence="3">
    <location>
        <position position="204"/>
    </location>
    <ligand>
        <name>3'-phosphoadenylyl sulfate</name>
        <dbReference type="ChEBI" id="CHEBI:58339"/>
    </ligand>
</feature>
<proteinExistence type="predicted"/>
<evidence type="ECO:0000256" key="4">
    <source>
        <dbReference type="SAM" id="SignalP"/>
    </source>
</evidence>
<dbReference type="InterPro" id="IPR027417">
    <property type="entry name" value="P-loop_NTPase"/>
</dbReference>
<evidence type="ECO:0000313" key="6">
    <source>
        <dbReference type="Proteomes" id="UP001157974"/>
    </source>
</evidence>
<dbReference type="EMBL" id="JAMWBK010000011">
    <property type="protein sequence ID" value="KAJ8901273.1"/>
    <property type="molecule type" value="Genomic_DNA"/>
</dbReference>
<evidence type="ECO:0000256" key="3">
    <source>
        <dbReference type="PIRSR" id="PIRSR637359-2"/>
    </source>
</evidence>
<keyword evidence="6" id="KW-1185">Reference proteome</keyword>
<evidence type="ECO:0000256" key="2">
    <source>
        <dbReference type="PIRSR" id="PIRSR637359-1"/>
    </source>
</evidence>
<reference evidence="5 6" key="1">
    <citation type="journal article" date="2023" name="Nat. Commun.">
        <title>Origin of minicircular mitochondrial genomes in red algae.</title>
        <authorList>
            <person name="Lee Y."/>
            <person name="Cho C.H."/>
            <person name="Lee Y.M."/>
            <person name="Park S.I."/>
            <person name="Yang J.H."/>
            <person name="West J.A."/>
            <person name="Bhattacharya D."/>
            <person name="Yoon H.S."/>
        </authorList>
    </citation>
    <scope>NUCLEOTIDE SEQUENCE [LARGE SCALE GENOMIC DNA]</scope>
    <source>
        <strain evidence="5 6">CCMP1338</strain>
        <tissue evidence="5">Whole cell</tissue>
    </source>
</reference>
<dbReference type="SUPFAM" id="SSF52540">
    <property type="entry name" value="P-loop containing nucleoside triphosphate hydrolases"/>
    <property type="match status" value="1"/>
</dbReference>
<feature type="chain" id="PRO_5043440421" description="Sulfotransferase domain-containing protein" evidence="4">
    <location>
        <begin position="20"/>
        <end position="413"/>
    </location>
</feature>
<evidence type="ECO:0008006" key="7">
    <source>
        <dbReference type="Google" id="ProtNLM"/>
    </source>
</evidence>
<feature type="active site" description="For sulfotransferase activity" evidence="2">
    <location>
        <position position="99"/>
    </location>
</feature>
<evidence type="ECO:0000313" key="5">
    <source>
        <dbReference type="EMBL" id="KAJ8901273.1"/>
    </source>
</evidence>
<feature type="binding site" evidence="3">
    <location>
        <position position="196"/>
    </location>
    <ligand>
        <name>3'-phosphoadenylyl sulfate</name>
        <dbReference type="ChEBI" id="CHEBI:58339"/>
    </ligand>
</feature>
<protein>
    <recommendedName>
        <fullName evidence="7">Sulfotransferase domain-containing protein</fullName>
    </recommendedName>
</protein>
<keyword evidence="1" id="KW-0808">Transferase</keyword>
<sequence>MKFPWWVAVFLLVGFGVVGNSGLAGKAGKELGDDHRTYESEYGEPYETEDNEAADLSNLLADQMTPSYGKSAIKVDNVCTRRRVGDHMCPELFILGVQKGGTSSLWVFLVTSTELKIQTGLNLYEEYAMPKEMHFFDKQSFFAEGVDSYAEHFEVRDEESQLSLDATPAYSRYARVPPLMVSTINMERSRFIITVRDPVHRGYSWYTHILQRLIRMPRFDQAYQVFDYKFSLMSKYMPKLINECVQRWMKYPKLVFQHCWHLTDNVRRTGVLVEETGLETIYPWIPSSIFTDGLYGYMMLHWFRFIRPNLFCIIFYEKLVESFADEIQHIGPCLKPFGREILESDAARGLPLVNHIKCKTCKNFERLVDEELSAVGRKLNEELFTRSNDVFRELMRDHFNRTGMADWEKAYTL</sequence>
<comment type="caution">
    <text evidence="5">The sequence shown here is derived from an EMBL/GenBank/DDBJ whole genome shotgun (WGS) entry which is preliminary data.</text>
</comment>
<dbReference type="Proteomes" id="UP001157974">
    <property type="component" value="Unassembled WGS sequence"/>
</dbReference>
<dbReference type="GO" id="GO:0008146">
    <property type="term" value="F:sulfotransferase activity"/>
    <property type="evidence" value="ECO:0007669"/>
    <property type="project" value="InterPro"/>
</dbReference>